<dbReference type="Proteomes" id="UP000031366">
    <property type="component" value="Unassembled WGS sequence"/>
</dbReference>
<keyword evidence="3" id="KW-1185">Reference proteome</keyword>
<gene>
    <name evidence="2" type="ORF">U732_268</name>
</gene>
<evidence type="ECO:0008006" key="4">
    <source>
        <dbReference type="Google" id="ProtNLM"/>
    </source>
</evidence>
<evidence type="ECO:0000256" key="1">
    <source>
        <dbReference type="SAM" id="SignalP"/>
    </source>
</evidence>
<name>A0A0C1TVQ4_9CLOT</name>
<feature type="signal peptide" evidence="1">
    <location>
        <begin position="1"/>
        <end position="23"/>
    </location>
</feature>
<protein>
    <recommendedName>
        <fullName evidence="4">Lipoprotein</fullName>
    </recommendedName>
</protein>
<sequence length="189" mass="22177">MRKKYLIALAITCILCITGCSNSSSNVENYLKSGTPIDSKAKDIMPNIEDLPEYKDIEYKYTEKSMLIFKSHSVALIVSYDDDTFKSEKEKLDEQYTFLDKKIISYFDESKYYIPEYEFSVKSYTFRVIDKEGTSNMEFPKSFGMIGVSEEKKSIAYLYFYDGDLDYIGHENEKNPMANFVKEYFKYNF</sequence>
<evidence type="ECO:0000313" key="3">
    <source>
        <dbReference type="Proteomes" id="UP000031366"/>
    </source>
</evidence>
<dbReference type="AlphaFoldDB" id="A0A0C1TVQ4"/>
<accession>A0A0C1TVQ4</accession>
<proteinExistence type="predicted"/>
<organism evidence="2 3">
    <name type="scientific">Clostridium argentinense CDC 2741</name>
    <dbReference type="NCBI Taxonomy" id="1418104"/>
    <lineage>
        <taxon>Bacteria</taxon>
        <taxon>Bacillati</taxon>
        <taxon>Bacillota</taxon>
        <taxon>Clostridia</taxon>
        <taxon>Eubacteriales</taxon>
        <taxon>Clostridiaceae</taxon>
        <taxon>Clostridium</taxon>
    </lineage>
</organism>
<reference evidence="2 3" key="1">
    <citation type="journal article" date="2015" name="Infect. Genet. Evol.">
        <title>Genomic sequences of six botulinum neurotoxin-producing strains representing three clostridial species illustrate the mobility and diversity of botulinum neurotoxin genes.</title>
        <authorList>
            <person name="Smith T.J."/>
            <person name="Hill K.K."/>
            <person name="Xie G."/>
            <person name="Foley B.T."/>
            <person name="Williamson C.H."/>
            <person name="Foster J.T."/>
            <person name="Johnson S.L."/>
            <person name="Chertkov O."/>
            <person name="Teshima H."/>
            <person name="Gibbons H.S."/>
            <person name="Johnsky L.A."/>
            <person name="Karavis M.A."/>
            <person name="Smith L.A."/>
        </authorList>
    </citation>
    <scope>NUCLEOTIDE SEQUENCE [LARGE SCALE GENOMIC DNA]</scope>
    <source>
        <strain evidence="2 3">CDC 2741</strain>
    </source>
</reference>
<evidence type="ECO:0000313" key="2">
    <source>
        <dbReference type="EMBL" id="KIE44819.1"/>
    </source>
</evidence>
<dbReference type="OrthoDB" id="2968538at2"/>
<comment type="caution">
    <text evidence="2">The sequence shown here is derived from an EMBL/GenBank/DDBJ whole genome shotgun (WGS) entry which is preliminary data.</text>
</comment>
<keyword evidence="1" id="KW-0732">Signal</keyword>
<dbReference type="EMBL" id="AYSO01000020">
    <property type="protein sequence ID" value="KIE44819.1"/>
    <property type="molecule type" value="Genomic_DNA"/>
</dbReference>
<feature type="chain" id="PRO_5002153248" description="Lipoprotein" evidence="1">
    <location>
        <begin position="24"/>
        <end position="189"/>
    </location>
</feature>
<dbReference type="RefSeq" id="WP_039636011.1">
    <property type="nucleotide sequence ID" value="NZ_AYSO01000020.1"/>
</dbReference>